<dbReference type="InterPro" id="IPR023465">
    <property type="entry name" value="Riboflavin_kinase_dom_sf"/>
</dbReference>
<sequence length="106" mass="12517">TANVDVCEDFITLKDGVYLGNVEINGNENKVFPAIINIGDKPTFKESKKWIETFIINFRDNMYKRKIRINFLERLRNEIAFESKDKLISQMKMDLECAKKYFKIKS</sequence>
<reference evidence="8" key="1">
    <citation type="journal article" date="2014" name="Front. Microbiol.">
        <title>High frequency of phylogenetically diverse reductive dehalogenase-homologous genes in deep subseafloor sedimentary metagenomes.</title>
        <authorList>
            <person name="Kawai M."/>
            <person name="Futagami T."/>
            <person name="Toyoda A."/>
            <person name="Takaki Y."/>
            <person name="Nishi S."/>
            <person name="Hori S."/>
            <person name="Arai W."/>
            <person name="Tsubouchi T."/>
            <person name="Morono Y."/>
            <person name="Uchiyama I."/>
            <person name="Ito T."/>
            <person name="Fujiyama A."/>
            <person name="Inagaki F."/>
            <person name="Takami H."/>
        </authorList>
    </citation>
    <scope>NUCLEOTIDE SEQUENCE</scope>
    <source>
        <strain evidence="8">Expedition CK06-06</strain>
    </source>
</reference>
<feature type="domain" description="Riboflavin kinase" evidence="7">
    <location>
        <begin position="1"/>
        <end position="103"/>
    </location>
</feature>
<evidence type="ECO:0000256" key="1">
    <source>
        <dbReference type="ARBA" id="ARBA00012105"/>
    </source>
</evidence>
<dbReference type="EMBL" id="BARU01027223">
    <property type="protein sequence ID" value="GAH71809.1"/>
    <property type="molecule type" value="Genomic_DNA"/>
</dbReference>
<dbReference type="GO" id="GO:0009231">
    <property type="term" value="P:riboflavin biosynthetic process"/>
    <property type="evidence" value="ECO:0007669"/>
    <property type="project" value="InterPro"/>
</dbReference>
<proteinExistence type="predicted"/>
<dbReference type="GO" id="GO:0009398">
    <property type="term" value="P:FMN biosynthetic process"/>
    <property type="evidence" value="ECO:0007669"/>
    <property type="project" value="TreeGrafter"/>
</dbReference>
<protein>
    <recommendedName>
        <fullName evidence="1">riboflavin kinase</fullName>
        <ecNumber evidence="1">2.7.1.26</ecNumber>
    </recommendedName>
</protein>
<keyword evidence="5" id="KW-0547">Nucleotide-binding</keyword>
<evidence type="ECO:0000256" key="5">
    <source>
        <dbReference type="ARBA" id="ARBA00022741"/>
    </source>
</evidence>
<evidence type="ECO:0000256" key="2">
    <source>
        <dbReference type="ARBA" id="ARBA00022630"/>
    </source>
</evidence>
<organism evidence="8">
    <name type="scientific">marine sediment metagenome</name>
    <dbReference type="NCBI Taxonomy" id="412755"/>
    <lineage>
        <taxon>unclassified sequences</taxon>
        <taxon>metagenomes</taxon>
        <taxon>ecological metagenomes</taxon>
    </lineage>
</organism>
<gene>
    <name evidence="8" type="ORF">S03H2_43613</name>
</gene>
<dbReference type="Gene3D" id="2.40.30.30">
    <property type="entry name" value="Riboflavin kinase-like"/>
    <property type="match status" value="1"/>
</dbReference>
<keyword evidence="4" id="KW-0808">Transferase</keyword>
<comment type="caution">
    <text evidence="8">The sequence shown here is derived from an EMBL/GenBank/DDBJ whole genome shotgun (WGS) entry which is preliminary data.</text>
</comment>
<dbReference type="AlphaFoldDB" id="X1J0D6"/>
<evidence type="ECO:0000256" key="3">
    <source>
        <dbReference type="ARBA" id="ARBA00022643"/>
    </source>
</evidence>
<dbReference type="PANTHER" id="PTHR22749">
    <property type="entry name" value="RIBOFLAVIN KINASE/FMN ADENYLYLTRANSFERASE"/>
    <property type="match status" value="1"/>
</dbReference>
<keyword evidence="2" id="KW-0285">Flavoprotein</keyword>
<keyword evidence="3" id="KW-0288">FMN</keyword>
<name>X1J0D6_9ZZZZ</name>
<evidence type="ECO:0000313" key="8">
    <source>
        <dbReference type="EMBL" id="GAH71809.1"/>
    </source>
</evidence>
<feature type="non-terminal residue" evidence="8">
    <location>
        <position position="1"/>
    </location>
</feature>
<dbReference type="SUPFAM" id="SSF82114">
    <property type="entry name" value="Riboflavin kinase-like"/>
    <property type="match status" value="1"/>
</dbReference>
<evidence type="ECO:0000256" key="6">
    <source>
        <dbReference type="ARBA" id="ARBA00022840"/>
    </source>
</evidence>
<accession>X1J0D6</accession>
<dbReference type="InterPro" id="IPR023468">
    <property type="entry name" value="Riboflavin_kinase"/>
</dbReference>
<dbReference type="InterPro" id="IPR015865">
    <property type="entry name" value="Riboflavin_kinase_bac/euk"/>
</dbReference>
<dbReference type="PANTHER" id="PTHR22749:SF6">
    <property type="entry name" value="RIBOFLAVIN KINASE"/>
    <property type="match status" value="1"/>
</dbReference>
<dbReference type="EC" id="2.7.1.26" evidence="1"/>
<keyword evidence="6" id="KW-0067">ATP-binding</keyword>
<dbReference type="GO" id="GO:0005524">
    <property type="term" value="F:ATP binding"/>
    <property type="evidence" value="ECO:0007669"/>
    <property type="project" value="UniProtKB-KW"/>
</dbReference>
<dbReference type="SMART" id="SM00904">
    <property type="entry name" value="Flavokinase"/>
    <property type="match status" value="1"/>
</dbReference>
<dbReference type="Pfam" id="PF01687">
    <property type="entry name" value="Flavokinase"/>
    <property type="match status" value="1"/>
</dbReference>
<evidence type="ECO:0000256" key="4">
    <source>
        <dbReference type="ARBA" id="ARBA00022679"/>
    </source>
</evidence>
<evidence type="ECO:0000259" key="7">
    <source>
        <dbReference type="SMART" id="SM00904"/>
    </source>
</evidence>
<dbReference type="GO" id="GO:0008531">
    <property type="term" value="F:riboflavin kinase activity"/>
    <property type="evidence" value="ECO:0007669"/>
    <property type="project" value="UniProtKB-EC"/>
</dbReference>